<organism evidence="1 2">
    <name type="scientific">Dyadobacter chenwenxiniae</name>
    <dbReference type="NCBI Taxonomy" id="2906456"/>
    <lineage>
        <taxon>Bacteria</taxon>
        <taxon>Pseudomonadati</taxon>
        <taxon>Bacteroidota</taxon>
        <taxon>Cytophagia</taxon>
        <taxon>Cytophagales</taxon>
        <taxon>Spirosomataceae</taxon>
        <taxon>Dyadobacter</taxon>
    </lineage>
</organism>
<gene>
    <name evidence="1" type="ORF">LXM26_01360</name>
</gene>
<accession>A0A9X1PHH0</accession>
<dbReference type="Proteomes" id="UP001139000">
    <property type="component" value="Unassembled WGS sequence"/>
</dbReference>
<reference evidence="1" key="1">
    <citation type="submission" date="2021-12" db="EMBL/GenBank/DDBJ databases">
        <title>Novel species in genus Dyadobacter.</title>
        <authorList>
            <person name="Ma C."/>
        </authorList>
    </citation>
    <scope>NUCLEOTIDE SEQUENCE</scope>
    <source>
        <strain evidence="1">LJ419</strain>
    </source>
</reference>
<evidence type="ECO:0008006" key="3">
    <source>
        <dbReference type="Google" id="ProtNLM"/>
    </source>
</evidence>
<dbReference type="RefSeq" id="WP_234652650.1">
    <property type="nucleotide sequence ID" value="NZ_CP094997.1"/>
</dbReference>
<protein>
    <recommendedName>
        <fullName evidence="3">Phage gp6-like head-tail connector protein</fullName>
    </recommendedName>
</protein>
<proteinExistence type="predicted"/>
<dbReference type="AlphaFoldDB" id="A0A9X1PHH0"/>
<dbReference type="EMBL" id="JAJTTC010000001">
    <property type="protein sequence ID" value="MCF0060124.1"/>
    <property type="molecule type" value="Genomic_DNA"/>
</dbReference>
<evidence type="ECO:0000313" key="1">
    <source>
        <dbReference type="EMBL" id="MCF0060124.1"/>
    </source>
</evidence>
<comment type="caution">
    <text evidence="1">The sequence shown here is derived from an EMBL/GenBank/DDBJ whole genome shotgun (WGS) entry which is preliminary data.</text>
</comment>
<evidence type="ECO:0000313" key="2">
    <source>
        <dbReference type="Proteomes" id="UP001139000"/>
    </source>
</evidence>
<sequence>MSYPYLVEKYGGGNFSIDDGRRWIRMDIPGYDECDDDLAETMHAALDYVETECNVSLGISTYEWYTENLPCTIPDATFLKEIVSIEGFKDGMATAIATTNYALRKVGAKNTRIIWNPSFNHQYEHFIVKFKAGMGPEEIPPRMVMAIRILVGEWDTNRIDLPAEKKTMVDRLLSIYVIPRCA</sequence>
<name>A0A9X1PHH0_9BACT</name>
<dbReference type="Gene3D" id="1.10.3230.30">
    <property type="entry name" value="Phage gp6-like head-tail connector protein"/>
    <property type="match status" value="1"/>
</dbReference>
<keyword evidence="2" id="KW-1185">Reference proteome</keyword>